<dbReference type="GO" id="GO:0019367">
    <property type="term" value="P:fatty acid elongation, saturated fatty acid"/>
    <property type="evidence" value="ECO:0007669"/>
    <property type="project" value="TreeGrafter"/>
</dbReference>
<accession>A0A4Y2IKE0</accession>
<keyword evidence="4 10" id="KW-0812">Transmembrane</keyword>
<keyword evidence="8 10" id="KW-0472">Membrane</keyword>
<dbReference type="GO" id="GO:0034625">
    <property type="term" value="P:fatty acid elongation, monounsaturated fatty acid"/>
    <property type="evidence" value="ECO:0007669"/>
    <property type="project" value="TreeGrafter"/>
</dbReference>
<dbReference type="Proteomes" id="UP000499080">
    <property type="component" value="Unassembled WGS sequence"/>
</dbReference>
<dbReference type="EMBL" id="BGPR01002704">
    <property type="protein sequence ID" value="GBM77709.1"/>
    <property type="molecule type" value="Genomic_DNA"/>
</dbReference>
<evidence type="ECO:0000256" key="1">
    <source>
        <dbReference type="ARBA" id="ARBA00004141"/>
    </source>
</evidence>
<keyword evidence="9 10" id="KW-0275">Fatty acid biosynthesis</keyword>
<keyword evidence="6 10" id="KW-1133">Transmembrane helix</keyword>
<evidence type="ECO:0000256" key="9">
    <source>
        <dbReference type="ARBA" id="ARBA00023160"/>
    </source>
</evidence>
<evidence type="ECO:0000256" key="2">
    <source>
        <dbReference type="ARBA" id="ARBA00022516"/>
    </source>
</evidence>
<keyword evidence="5 10" id="KW-0276">Fatty acid metabolism</keyword>
<protein>
    <recommendedName>
        <fullName evidence="10">Elongation of very long chain fatty acids protein</fullName>
        <ecNumber evidence="10">2.3.1.199</ecNumber>
    </recommendedName>
    <alternativeName>
        <fullName evidence="10">Very-long-chain 3-oxoacyl-CoA synthase</fullName>
    </alternativeName>
</protein>
<keyword evidence="12" id="KW-1185">Reference proteome</keyword>
<dbReference type="GO" id="GO:0005789">
    <property type="term" value="C:endoplasmic reticulum membrane"/>
    <property type="evidence" value="ECO:0007669"/>
    <property type="project" value="TreeGrafter"/>
</dbReference>
<dbReference type="Pfam" id="PF01151">
    <property type="entry name" value="ELO"/>
    <property type="match status" value="1"/>
</dbReference>
<feature type="transmembrane region" description="Helical" evidence="10">
    <location>
        <begin position="107"/>
        <end position="130"/>
    </location>
</feature>
<sequence length="282" mass="33057">MNVSAVPDAEYLLKYGDPRMEKYPLMKNPKTTFFLVAVYLLFVKVIGPMWMKRRPPYEIRKFMIVYNLFTSALNAWVFFHFAFRWLTKYRLRCERIDFSDDEDALKAIQVCWVFFFSKFLEFADTVFAVLRKKSSQVSKLHVFHHSIAPSMIWYIVKYGPDLRCPSYVSAYVLVATIHPFMIEFICTSGAVFILRSSSRGTKHAEVSVVEKTFNPSTIDPVCYCYDILDAGVFFSAKRLPSNVSPFWPQHVPRGHVLYPFHQLLHYNIQEKKRKLATSICQY</sequence>
<proteinExistence type="inferred from homology"/>
<dbReference type="InterPro" id="IPR002076">
    <property type="entry name" value="ELO_fam"/>
</dbReference>
<dbReference type="EC" id="2.3.1.199" evidence="10"/>
<keyword evidence="7 10" id="KW-0443">Lipid metabolism</keyword>
<evidence type="ECO:0000256" key="10">
    <source>
        <dbReference type="RuleBase" id="RU361115"/>
    </source>
</evidence>
<evidence type="ECO:0000256" key="3">
    <source>
        <dbReference type="ARBA" id="ARBA00022679"/>
    </source>
</evidence>
<dbReference type="GO" id="GO:0009922">
    <property type="term" value="F:fatty acid elongase activity"/>
    <property type="evidence" value="ECO:0007669"/>
    <property type="project" value="UniProtKB-EC"/>
</dbReference>
<evidence type="ECO:0000256" key="5">
    <source>
        <dbReference type="ARBA" id="ARBA00022832"/>
    </source>
</evidence>
<organism evidence="11 12">
    <name type="scientific">Araneus ventricosus</name>
    <name type="common">Orbweaver spider</name>
    <name type="synonym">Epeira ventricosa</name>
    <dbReference type="NCBI Taxonomy" id="182803"/>
    <lineage>
        <taxon>Eukaryota</taxon>
        <taxon>Metazoa</taxon>
        <taxon>Ecdysozoa</taxon>
        <taxon>Arthropoda</taxon>
        <taxon>Chelicerata</taxon>
        <taxon>Arachnida</taxon>
        <taxon>Araneae</taxon>
        <taxon>Araneomorphae</taxon>
        <taxon>Entelegynae</taxon>
        <taxon>Araneoidea</taxon>
        <taxon>Araneidae</taxon>
        <taxon>Araneus</taxon>
    </lineage>
</organism>
<comment type="similarity">
    <text evidence="10">Belongs to the ELO family.</text>
</comment>
<feature type="transmembrane region" description="Helical" evidence="10">
    <location>
        <begin position="168"/>
        <end position="194"/>
    </location>
</feature>
<feature type="transmembrane region" description="Helical" evidence="10">
    <location>
        <begin position="137"/>
        <end position="156"/>
    </location>
</feature>
<evidence type="ECO:0000256" key="7">
    <source>
        <dbReference type="ARBA" id="ARBA00023098"/>
    </source>
</evidence>
<reference evidence="11 12" key="1">
    <citation type="journal article" date="2019" name="Sci. Rep.">
        <title>Orb-weaving spider Araneus ventricosus genome elucidates the spidroin gene catalogue.</title>
        <authorList>
            <person name="Kono N."/>
            <person name="Nakamura H."/>
            <person name="Ohtoshi R."/>
            <person name="Moran D.A.P."/>
            <person name="Shinohara A."/>
            <person name="Yoshida Y."/>
            <person name="Fujiwara M."/>
            <person name="Mori M."/>
            <person name="Tomita M."/>
            <person name="Arakawa K."/>
        </authorList>
    </citation>
    <scope>NUCLEOTIDE SEQUENCE [LARGE SCALE GENOMIC DNA]</scope>
</reference>
<dbReference type="PANTHER" id="PTHR11157:SF69">
    <property type="entry name" value="ELONGATION OF VERY LONG CHAIN FATTY ACIDS PROTEIN 7"/>
    <property type="match status" value="1"/>
</dbReference>
<evidence type="ECO:0000313" key="12">
    <source>
        <dbReference type="Proteomes" id="UP000499080"/>
    </source>
</evidence>
<evidence type="ECO:0000256" key="8">
    <source>
        <dbReference type="ARBA" id="ARBA00023136"/>
    </source>
</evidence>
<feature type="transmembrane region" description="Helical" evidence="10">
    <location>
        <begin position="63"/>
        <end position="87"/>
    </location>
</feature>
<keyword evidence="2 10" id="KW-0444">Lipid biosynthesis</keyword>
<comment type="catalytic activity">
    <reaction evidence="10">
        <text>a very-long-chain acyl-CoA + malonyl-CoA + H(+) = a very-long-chain 3-oxoacyl-CoA + CO2 + CoA</text>
        <dbReference type="Rhea" id="RHEA:32727"/>
        <dbReference type="ChEBI" id="CHEBI:15378"/>
        <dbReference type="ChEBI" id="CHEBI:16526"/>
        <dbReference type="ChEBI" id="CHEBI:57287"/>
        <dbReference type="ChEBI" id="CHEBI:57384"/>
        <dbReference type="ChEBI" id="CHEBI:90725"/>
        <dbReference type="ChEBI" id="CHEBI:90736"/>
        <dbReference type="EC" id="2.3.1.199"/>
    </reaction>
</comment>
<evidence type="ECO:0000256" key="6">
    <source>
        <dbReference type="ARBA" id="ARBA00022989"/>
    </source>
</evidence>
<dbReference type="GO" id="GO:0042761">
    <property type="term" value="P:very long-chain fatty acid biosynthetic process"/>
    <property type="evidence" value="ECO:0007669"/>
    <property type="project" value="TreeGrafter"/>
</dbReference>
<comment type="caution">
    <text evidence="11">The sequence shown here is derived from an EMBL/GenBank/DDBJ whole genome shotgun (WGS) entry which is preliminary data.</text>
</comment>
<gene>
    <name evidence="11" type="primary">ELOVL1_1</name>
    <name evidence="11" type="ORF">AVEN_80311_1</name>
</gene>
<dbReference type="GO" id="GO:0030148">
    <property type="term" value="P:sphingolipid biosynthetic process"/>
    <property type="evidence" value="ECO:0007669"/>
    <property type="project" value="TreeGrafter"/>
</dbReference>
<comment type="subcellular location">
    <subcellularLocation>
        <location evidence="1">Membrane</location>
        <topology evidence="1">Multi-pass membrane protein</topology>
    </subcellularLocation>
</comment>
<keyword evidence="3 10" id="KW-0808">Transferase</keyword>
<evidence type="ECO:0000313" key="11">
    <source>
        <dbReference type="EMBL" id="GBM77709.1"/>
    </source>
</evidence>
<name>A0A4Y2IKE0_ARAVE</name>
<evidence type="ECO:0000256" key="4">
    <source>
        <dbReference type="ARBA" id="ARBA00022692"/>
    </source>
</evidence>
<dbReference type="OrthoDB" id="6417812at2759"/>
<dbReference type="PANTHER" id="PTHR11157">
    <property type="entry name" value="FATTY ACID ACYL TRANSFERASE-RELATED"/>
    <property type="match status" value="1"/>
</dbReference>
<dbReference type="AlphaFoldDB" id="A0A4Y2IKE0"/>
<dbReference type="GO" id="GO:0034626">
    <property type="term" value="P:fatty acid elongation, polyunsaturated fatty acid"/>
    <property type="evidence" value="ECO:0007669"/>
    <property type="project" value="TreeGrafter"/>
</dbReference>
<feature type="transmembrane region" description="Helical" evidence="10">
    <location>
        <begin position="32"/>
        <end position="51"/>
    </location>
</feature>